<keyword evidence="6" id="KW-0333">Golgi apparatus</keyword>
<dbReference type="InterPro" id="IPR033370">
    <property type="entry name" value="COG1"/>
</dbReference>
<dbReference type="EMBL" id="JAANYQ010000007">
    <property type="protein sequence ID" value="KAF4123168.1"/>
    <property type="molecule type" value="Genomic_DNA"/>
</dbReference>
<dbReference type="PANTHER" id="PTHR31658">
    <property type="entry name" value="CONSERVED OLIGOMERIC GOLGI COMPLEX SUBUNIT 1"/>
    <property type="match status" value="1"/>
</dbReference>
<feature type="region of interest" description="Disordered" evidence="8">
    <location>
        <begin position="231"/>
        <end position="251"/>
    </location>
</feature>
<dbReference type="GO" id="GO:0000139">
    <property type="term" value="C:Golgi membrane"/>
    <property type="evidence" value="ECO:0007669"/>
    <property type="project" value="UniProtKB-SubCell"/>
</dbReference>
<keyword evidence="10" id="KW-1185">Reference proteome</keyword>
<dbReference type="AlphaFoldDB" id="A0A9P5D0W1"/>
<comment type="similarity">
    <text evidence="2">Belongs to the COG1 family.</text>
</comment>
<evidence type="ECO:0000256" key="3">
    <source>
        <dbReference type="ARBA" id="ARBA00020978"/>
    </source>
</evidence>
<dbReference type="Proteomes" id="UP000749293">
    <property type="component" value="Unassembled WGS sequence"/>
</dbReference>
<dbReference type="GO" id="GO:0015031">
    <property type="term" value="P:protein transport"/>
    <property type="evidence" value="ECO:0007669"/>
    <property type="project" value="UniProtKB-KW"/>
</dbReference>
<keyword evidence="5" id="KW-0653">Protein transport</keyword>
<dbReference type="Pfam" id="PF08700">
    <property type="entry name" value="VPS51_Exo84_N"/>
    <property type="match status" value="1"/>
</dbReference>
<keyword evidence="4" id="KW-0813">Transport</keyword>
<evidence type="ECO:0000256" key="7">
    <source>
        <dbReference type="ARBA" id="ARBA00023136"/>
    </source>
</evidence>
<name>A0A9P5D0W1_9HYPO</name>
<gene>
    <name evidence="9" type="ORF">GMORB2_6717</name>
</gene>
<dbReference type="GO" id="GO:0006891">
    <property type="term" value="P:intra-Golgi vesicle-mediated transport"/>
    <property type="evidence" value="ECO:0007669"/>
    <property type="project" value="InterPro"/>
</dbReference>
<protein>
    <recommendedName>
        <fullName evidence="3">Conserved oligomeric Golgi complex subunit 1</fullName>
    </recommendedName>
</protein>
<evidence type="ECO:0000256" key="6">
    <source>
        <dbReference type="ARBA" id="ARBA00023034"/>
    </source>
</evidence>
<dbReference type="RefSeq" id="XP_035321820.1">
    <property type="nucleotide sequence ID" value="XM_035468686.1"/>
</dbReference>
<dbReference type="OrthoDB" id="46189at2759"/>
<evidence type="ECO:0000256" key="2">
    <source>
        <dbReference type="ARBA" id="ARBA00006653"/>
    </source>
</evidence>
<keyword evidence="7" id="KW-0472">Membrane</keyword>
<evidence type="ECO:0000256" key="1">
    <source>
        <dbReference type="ARBA" id="ARBA00004395"/>
    </source>
</evidence>
<comment type="caution">
    <text evidence="9">The sequence shown here is derived from an EMBL/GenBank/DDBJ whole genome shotgun (WGS) entry which is preliminary data.</text>
</comment>
<feature type="region of interest" description="Disordered" evidence="8">
    <location>
        <begin position="844"/>
        <end position="893"/>
    </location>
</feature>
<evidence type="ECO:0000313" key="9">
    <source>
        <dbReference type="EMBL" id="KAF4123168.1"/>
    </source>
</evidence>
<feature type="compositionally biased region" description="Basic and acidic residues" evidence="8">
    <location>
        <begin position="236"/>
        <end position="251"/>
    </location>
</feature>
<reference evidence="9" key="1">
    <citation type="submission" date="2020-03" db="EMBL/GenBank/DDBJ databases">
        <title>Site-based positive gene gene selection in Geosmithia morbida across the United States reveals a broad range of putative effectors and factors for local host and environmental adapation.</title>
        <authorList>
            <person name="Onufrak A."/>
            <person name="Murdoch R.W."/>
            <person name="Gazis R."/>
            <person name="Huff M."/>
            <person name="Staton M."/>
            <person name="Klingeman W."/>
            <person name="Hadziabdic D."/>
        </authorList>
    </citation>
    <scope>NUCLEOTIDE SEQUENCE</scope>
    <source>
        <strain evidence="9">1262</strain>
    </source>
</reference>
<proteinExistence type="inferred from homology"/>
<dbReference type="GO" id="GO:0017119">
    <property type="term" value="C:Golgi transport complex"/>
    <property type="evidence" value="ECO:0007669"/>
    <property type="project" value="InterPro"/>
</dbReference>
<organism evidence="9 10">
    <name type="scientific">Geosmithia morbida</name>
    <dbReference type="NCBI Taxonomy" id="1094350"/>
    <lineage>
        <taxon>Eukaryota</taxon>
        <taxon>Fungi</taxon>
        <taxon>Dikarya</taxon>
        <taxon>Ascomycota</taxon>
        <taxon>Pezizomycotina</taxon>
        <taxon>Sordariomycetes</taxon>
        <taxon>Hypocreomycetidae</taxon>
        <taxon>Hypocreales</taxon>
        <taxon>Bionectriaceae</taxon>
        <taxon>Geosmithia</taxon>
    </lineage>
</organism>
<comment type="subcellular location">
    <subcellularLocation>
        <location evidence="1">Golgi apparatus membrane</location>
        <topology evidence="1">Peripheral membrane protein</topology>
    </subcellularLocation>
</comment>
<sequence length="943" mass="102783">MATPDPSTLTSTADIFSGGYTLPQIRAIYDSLHVSIEEKAGRLRTQVGGSYRELLGTADTIVQMRSDNERVQELLSGMGSRCGRAVAGSKVSGLANFVQRDDDHHHTKAGVEKAARVKLLDACGLVSSKGDRLIMAAKVLVLSRIVAKSLGTAMLEARLARQVEASKKALGSLRRRLLRQVDKVLRVVTRDEDRDRVVKALCAYSLATSSGAKDALRHLLHARAEAMAMALDSDDDGSRRSRGKDGDAGRGERERVMLSLALYTRSLLDVQAIVPGRLSQAMAQLMSRPLLEDPSLKQLYGLRLDVYEHWFSDEMQYFTPFIRHDDLDGKLARETLAGWSERGAAVFLDGLKAALSHTTEFKAIMDLRNAVLRLWIRDGGRARGLDPTAMQDELRSVINERMLAVLEAKVAKLHLVGSEVQSTLETWEDGVTDRNKHLWGDDVDQAYDEALSQVGGGGLFLGEVVTRLYGRNEAVSRAVESYRAWFRVTDDVRDVVASLTRQRWDNDVDEVEDEDTIDARQQALSRDDPDTLRTTLHRSLDAAFSNLEKQLSGLWGRPRPDSGPVAMYFLRVLRDIRTQLPDRPSTAAFGLSMVPELHAAMVEAVCGPPLEGFPDAVLAGRTVVGRILWEDGLPTQPSPGLFGFMRDMSAAMAEAGTDLWTPSAVTVVKRLMDGRLVAAWREELVRLEDEDDEDDEDEAKLGELRVQWLFDATYLECCLGKDGAQMKGMVSALREAVDLDEASRKDLVNVLLVDNVHLRSADELLDADERLADEVRAQTVVYLAHDAIAEGGVSAGGGGLRSPRLVGEDGVDEAAPLELGSGDAPAHDEGLVGLRHAQALDQGARGTPLGHQAQGGEGREEEGVGRGVDEVGEGDEGGRQADDGPVQADDQDLGVRAEGVAGVEVEGYEALEPVLVSLDIFRDAPRDGYVGASIYFIVSGNLT</sequence>
<dbReference type="GeneID" id="55972941"/>
<evidence type="ECO:0000256" key="5">
    <source>
        <dbReference type="ARBA" id="ARBA00022927"/>
    </source>
</evidence>
<evidence type="ECO:0000256" key="8">
    <source>
        <dbReference type="SAM" id="MobiDB-lite"/>
    </source>
</evidence>
<dbReference type="PANTHER" id="PTHR31658:SF0">
    <property type="entry name" value="CONSERVED OLIGOMERIC GOLGI COMPLEX SUBUNIT 1"/>
    <property type="match status" value="1"/>
</dbReference>
<evidence type="ECO:0000313" key="10">
    <source>
        <dbReference type="Proteomes" id="UP000749293"/>
    </source>
</evidence>
<evidence type="ECO:0000256" key="4">
    <source>
        <dbReference type="ARBA" id="ARBA00022448"/>
    </source>
</evidence>
<feature type="compositionally biased region" description="Basic and acidic residues" evidence="8">
    <location>
        <begin position="857"/>
        <end position="869"/>
    </location>
</feature>
<accession>A0A9P5D0W1</accession>